<dbReference type="GO" id="GO:0004252">
    <property type="term" value="F:serine-type endopeptidase activity"/>
    <property type="evidence" value="ECO:0007669"/>
    <property type="project" value="InterPro"/>
</dbReference>
<dbReference type="SUPFAM" id="SSF50494">
    <property type="entry name" value="Trypsin-like serine proteases"/>
    <property type="match status" value="1"/>
</dbReference>
<dbReference type="GO" id="GO:0006508">
    <property type="term" value="P:proteolysis"/>
    <property type="evidence" value="ECO:0007669"/>
    <property type="project" value="InterPro"/>
</dbReference>
<protein>
    <recommendedName>
        <fullName evidence="2">Peptidase S1 domain-containing protein</fullName>
    </recommendedName>
</protein>
<feature type="domain" description="Peptidase S1" evidence="2">
    <location>
        <begin position="98"/>
        <end position="235"/>
    </location>
</feature>
<dbReference type="EnsemblMetazoa" id="AEPI009366-RA">
    <property type="protein sequence ID" value="AEPI009366-PA"/>
    <property type="gene ID" value="AEPI009366"/>
</dbReference>
<dbReference type="Proteomes" id="UP000075885">
    <property type="component" value="Unassembled WGS sequence"/>
</dbReference>
<evidence type="ECO:0000259" key="2">
    <source>
        <dbReference type="PROSITE" id="PS50240"/>
    </source>
</evidence>
<evidence type="ECO:0000313" key="4">
    <source>
        <dbReference type="Proteomes" id="UP000075885"/>
    </source>
</evidence>
<dbReference type="VEuPathDB" id="VectorBase:AEPI009366"/>
<dbReference type="PANTHER" id="PTHR24258:SF129">
    <property type="entry name" value="LP15124P-RELATED"/>
    <property type="match status" value="1"/>
</dbReference>
<dbReference type="AlphaFoldDB" id="A0A182PQY5"/>
<keyword evidence="4" id="KW-1185">Reference proteome</keyword>
<reference evidence="3" key="2">
    <citation type="submission" date="2020-05" db="UniProtKB">
        <authorList>
            <consortium name="EnsemblMetazoa"/>
        </authorList>
    </citation>
    <scope>IDENTIFICATION</scope>
    <source>
        <strain evidence="3">Epiroticus2</strain>
    </source>
</reference>
<evidence type="ECO:0000313" key="3">
    <source>
        <dbReference type="EnsemblMetazoa" id="AEPI009366-PA"/>
    </source>
</evidence>
<dbReference type="SMART" id="SM00020">
    <property type="entry name" value="Tryp_SPc"/>
    <property type="match status" value="1"/>
</dbReference>
<dbReference type="InterPro" id="IPR009003">
    <property type="entry name" value="Peptidase_S1_PA"/>
</dbReference>
<dbReference type="Gene3D" id="2.40.10.10">
    <property type="entry name" value="Trypsin-like serine proteases"/>
    <property type="match status" value="2"/>
</dbReference>
<organism evidence="3 4">
    <name type="scientific">Anopheles epiroticus</name>
    <dbReference type="NCBI Taxonomy" id="199890"/>
    <lineage>
        <taxon>Eukaryota</taxon>
        <taxon>Metazoa</taxon>
        <taxon>Ecdysozoa</taxon>
        <taxon>Arthropoda</taxon>
        <taxon>Hexapoda</taxon>
        <taxon>Insecta</taxon>
        <taxon>Pterygota</taxon>
        <taxon>Neoptera</taxon>
        <taxon>Endopterygota</taxon>
        <taxon>Diptera</taxon>
        <taxon>Nematocera</taxon>
        <taxon>Culicoidea</taxon>
        <taxon>Culicidae</taxon>
        <taxon>Anophelinae</taxon>
        <taxon>Anopheles</taxon>
    </lineage>
</organism>
<dbReference type="InterPro" id="IPR043504">
    <property type="entry name" value="Peptidase_S1_PA_chymotrypsin"/>
</dbReference>
<dbReference type="STRING" id="199890.A0A182PQY5"/>
<dbReference type="PROSITE" id="PS50240">
    <property type="entry name" value="TRYPSIN_DOM"/>
    <property type="match status" value="1"/>
</dbReference>
<accession>A0A182PQY5</accession>
<name>A0A182PQY5_9DIPT</name>
<dbReference type="PANTHER" id="PTHR24258">
    <property type="entry name" value="SERINE PROTEASE-RELATED"/>
    <property type="match status" value="1"/>
</dbReference>
<sequence length="247" mass="27597">MRRQVCAVLHVQQKNNNNSDDMNTIDIRKNEESECPHYLHVCCEQPFILDTPIPDVLNFSNHRQKSSQPTCGVRNVNGIGFRIAGNANGESDYGEFPWKLTIMITLTIRAGEWDTQTQDELYPYQDRKVAKVIIHEAFDTYPNANDIALLILLEPFKLAENVQPICLPPKGTSIAKQGTCCGVGGSPLVCKILGSSNRYYQAGISSWGQGGNDTKMPAVDSNVALFRDWIDEQLAQLSIPTQDYVYT</sequence>
<reference evidence="4" key="1">
    <citation type="submission" date="2013-03" db="EMBL/GenBank/DDBJ databases">
        <title>The Genome Sequence of Anopheles epiroticus epiroticus2.</title>
        <authorList>
            <consortium name="The Broad Institute Genomics Platform"/>
            <person name="Neafsey D.E."/>
            <person name="Howell P."/>
            <person name="Walker B."/>
            <person name="Young S.K."/>
            <person name="Zeng Q."/>
            <person name="Gargeya S."/>
            <person name="Fitzgerald M."/>
            <person name="Haas B."/>
            <person name="Abouelleil A."/>
            <person name="Allen A.W."/>
            <person name="Alvarado L."/>
            <person name="Arachchi H.M."/>
            <person name="Berlin A.M."/>
            <person name="Chapman S.B."/>
            <person name="Gainer-Dewar J."/>
            <person name="Goldberg J."/>
            <person name="Griggs A."/>
            <person name="Gujja S."/>
            <person name="Hansen M."/>
            <person name="Howarth C."/>
            <person name="Imamovic A."/>
            <person name="Ireland A."/>
            <person name="Larimer J."/>
            <person name="McCowan C."/>
            <person name="Murphy C."/>
            <person name="Pearson M."/>
            <person name="Poon T.W."/>
            <person name="Priest M."/>
            <person name="Roberts A."/>
            <person name="Saif S."/>
            <person name="Shea T."/>
            <person name="Sisk P."/>
            <person name="Sykes S."/>
            <person name="Wortman J."/>
            <person name="Nusbaum C."/>
            <person name="Birren B."/>
        </authorList>
    </citation>
    <scope>NUCLEOTIDE SEQUENCE [LARGE SCALE GENOMIC DNA]</scope>
    <source>
        <strain evidence="4">Epiroticus2</strain>
    </source>
</reference>
<dbReference type="Pfam" id="PF00089">
    <property type="entry name" value="Trypsin"/>
    <property type="match status" value="1"/>
</dbReference>
<dbReference type="InterPro" id="IPR001254">
    <property type="entry name" value="Trypsin_dom"/>
</dbReference>
<proteinExistence type="inferred from homology"/>
<dbReference type="InterPro" id="IPR041515">
    <property type="entry name" value="PPAF-2-like_Clip"/>
</dbReference>
<evidence type="ECO:0000256" key="1">
    <source>
        <dbReference type="ARBA" id="ARBA00024195"/>
    </source>
</evidence>
<dbReference type="Pfam" id="PF18322">
    <property type="entry name" value="CLIP_1"/>
    <property type="match status" value="1"/>
</dbReference>
<comment type="similarity">
    <text evidence="1">Belongs to the peptidase S1 family. CLIP subfamily.</text>
</comment>